<accession>A0A818D6Z2</accession>
<evidence type="ECO:0000313" key="4">
    <source>
        <dbReference type="Proteomes" id="UP000663872"/>
    </source>
</evidence>
<feature type="region of interest" description="Disordered" evidence="1">
    <location>
        <begin position="50"/>
        <end position="102"/>
    </location>
</feature>
<feature type="compositionally biased region" description="Basic and acidic residues" evidence="1">
    <location>
        <begin position="78"/>
        <end position="102"/>
    </location>
</feature>
<sequence length="102" mass="11770">MQNRIYFYDFSLVTNSCALLDSINNFLNYYTPMSDPTDLLKAELGIVSNTSEHHHPHHHHDKIIVPSAEATKVVTHKSHSEPDHGKDEDHKEQKQKHVDDDK</sequence>
<evidence type="ECO:0000313" key="2">
    <source>
        <dbReference type="EMBL" id="CAF3442163.1"/>
    </source>
</evidence>
<name>A0A818D6Z2_9BILA</name>
<evidence type="ECO:0000256" key="1">
    <source>
        <dbReference type="SAM" id="MobiDB-lite"/>
    </source>
</evidence>
<dbReference type="EMBL" id="CAJOBR010002093">
    <property type="protein sequence ID" value="CAF4656509.1"/>
    <property type="molecule type" value="Genomic_DNA"/>
</dbReference>
<protein>
    <submittedName>
        <fullName evidence="2">Uncharacterized protein</fullName>
    </submittedName>
</protein>
<organism evidence="2 4">
    <name type="scientific">Rotaria socialis</name>
    <dbReference type="NCBI Taxonomy" id="392032"/>
    <lineage>
        <taxon>Eukaryota</taxon>
        <taxon>Metazoa</taxon>
        <taxon>Spiralia</taxon>
        <taxon>Gnathifera</taxon>
        <taxon>Rotifera</taxon>
        <taxon>Eurotatoria</taxon>
        <taxon>Bdelloidea</taxon>
        <taxon>Philodinida</taxon>
        <taxon>Philodinidae</taxon>
        <taxon>Rotaria</taxon>
    </lineage>
</organism>
<dbReference type="AlphaFoldDB" id="A0A818D6Z2"/>
<gene>
    <name evidence="2" type="ORF">GRG538_LOCUS13572</name>
    <name evidence="3" type="ORF">QYT958_LOCUS15208</name>
</gene>
<reference evidence="2" key="1">
    <citation type="submission" date="2021-02" db="EMBL/GenBank/DDBJ databases">
        <authorList>
            <person name="Nowell W R."/>
        </authorList>
    </citation>
    <scope>NUCLEOTIDE SEQUENCE</scope>
</reference>
<dbReference type="EMBL" id="CAJNYT010002006">
    <property type="protein sequence ID" value="CAF3442163.1"/>
    <property type="molecule type" value="Genomic_DNA"/>
</dbReference>
<dbReference type="Proteomes" id="UP000663872">
    <property type="component" value="Unassembled WGS sequence"/>
</dbReference>
<dbReference type="Proteomes" id="UP000663848">
    <property type="component" value="Unassembled WGS sequence"/>
</dbReference>
<proteinExistence type="predicted"/>
<evidence type="ECO:0000313" key="3">
    <source>
        <dbReference type="EMBL" id="CAF4656509.1"/>
    </source>
</evidence>
<comment type="caution">
    <text evidence="2">The sequence shown here is derived from an EMBL/GenBank/DDBJ whole genome shotgun (WGS) entry which is preliminary data.</text>
</comment>